<feature type="compositionally biased region" description="Low complexity" evidence="1">
    <location>
        <begin position="105"/>
        <end position="125"/>
    </location>
</feature>
<keyword evidence="2" id="KW-0812">Transmembrane</keyword>
<evidence type="ECO:0000256" key="1">
    <source>
        <dbReference type="SAM" id="MobiDB-lite"/>
    </source>
</evidence>
<feature type="region of interest" description="Disordered" evidence="1">
    <location>
        <begin position="77"/>
        <end position="151"/>
    </location>
</feature>
<dbReference type="EMBL" id="AB592928">
    <property type="protein sequence ID" value="BAJ78508.1"/>
    <property type="molecule type" value="Genomic_DNA"/>
</dbReference>
<accession>B7TPW0</accession>
<reference evidence="3 6" key="2">
    <citation type="journal article" date="2013" name="Genome Announc.">
        <title>Complete genome sequence of pathogenic Guinea pig cytomegalovirus from salivary gland homogenates of infected animals.</title>
        <authorList>
            <person name="Yang D."/>
            <person name="Tamburro K."/>
            <person name="Dittmer D."/>
            <person name="Cui X."/>
            <person name="McVoy M.A."/>
            <person name="Hernandez-Alvarado N."/>
            <person name="Schleiss M.R."/>
        </authorList>
    </citation>
    <scope>NUCLEOTIDE SEQUENCE [LARGE SCALE GENOMIC DNA]</scope>
    <source>
        <strain evidence="3">21222</strain>
    </source>
</reference>
<dbReference type="KEGG" id="vg:14536641"/>
<sequence>MRAISVVDMVLCVSLFTFVIIIAFVRGELSTTTQRSTFTTGNSSDIVSSDHTTGRSTSSSGAVTTASFTSGTVTDTTSVVSSTGSATNVITSPGNETASSTVGIPTTDVSTASSVPTSDDVSTSPLYGSSSYETTPGGAITSGTVSSMSKTTTHGTDFPIIDLSPIESDVTTRNDDRDAVTSTLPAVKARNRNGANAAVRSGGDRDAGAKRNATSADLEGAVNILMKSVGAVVVISGFMIVIITISLFLVVYFLATVKSTERRMVRLALHGSEEDLFEYSSSVN</sequence>
<feature type="compositionally biased region" description="Low complexity" evidence="1">
    <location>
        <begin position="77"/>
        <end position="87"/>
    </location>
</feature>
<evidence type="ECO:0000313" key="4">
    <source>
        <dbReference type="EMBL" id="BAJ78508.1"/>
    </source>
</evidence>
<protein>
    <submittedName>
        <fullName evidence="3 4">Gp38.3</fullName>
    </submittedName>
</protein>
<feature type="region of interest" description="Disordered" evidence="1">
    <location>
        <begin position="34"/>
        <end position="65"/>
    </location>
</feature>
<dbReference type="EMBL" id="KC503762">
    <property type="protein sequence ID" value="AGE11518.1"/>
    <property type="molecule type" value="Genomic_DNA"/>
</dbReference>
<feature type="transmembrane region" description="Helical" evidence="2">
    <location>
        <begin position="229"/>
        <end position="255"/>
    </location>
</feature>
<name>B7TPW0_GPCMV</name>
<dbReference type="Proteomes" id="UP000102041">
    <property type="component" value="Segment"/>
</dbReference>
<feature type="compositionally biased region" description="Polar residues" evidence="1">
    <location>
        <begin position="141"/>
        <end position="151"/>
    </location>
</feature>
<evidence type="ECO:0000313" key="6">
    <source>
        <dbReference type="Proteomes" id="UP000132784"/>
    </source>
</evidence>
<keyword evidence="2" id="KW-1133">Transmembrane helix</keyword>
<gene>
    <name evidence="4" type="primary">gp38.3</name>
</gene>
<organism evidence="4 5">
    <name type="scientific">Guinea pig cytomegalovirus (strain 22122)</name>
    <name type="common">GPCMV</name>
    <dbReference type="NCBI Taxonomy" id="103920"/>
    <lineage>
        <taxon>Viruses</taxon>
        <taxon>Duplodnaviria</taxon>
        <taxon>Heunggongvirae</taxon>
        <taxon>Peploviricota</taxon>
        <taxon>Herviviricetes</taxon>
        <taxon>Herpesvirales</taxon>
        <taxon>Orthoherpesviridae</taxon>
        <taxon>Betaherpesvirinae</taxon>
        <taxon>Quwivirus</taxon>
        <taxon>Quwivirus caviidbeta2</taxon>
    </lineage>
</organism>
<keyword evidence="6" id="KW-1185">Reference proteome</keyword>
<evidence type="ECO:0000313" key="3">
    <source>
        <dbReference type="EMBL" id="AGE11518.1"/>
    </source>
</evidence>
<feature type="compositionally biased region" description="Polar residues" evidence="1">
    <location>
        <begin position="88"/>
        <end position="104"/>
    </location>
</feature>
<dbReference type="RefSeq" id="YP_007417814.1">
    <property type="nucleotide sequence ID" value="NC_020231.1"/>
</dbReference>
<evidence type="ECO:0000256" key="2">
    <source>
        <dbReference type="SAM" id="Phobius"/>
    </source>
</evidence>
<organismHost>
    <name type="scientific">Cavia porcellus</name>
    <name type="common">Guinea pig</name>
    <dbReference type="NCBI Taxonomy" id="10141"/>
</organismHost>
<reference evidence="4 5" key="1">
    <citation type="journal article" date="2011" name="J. Gen. Virol.">
        <title>Re-evaluation of the genome sequence of guinea pig cytomegalovirus.</title>
        <authorList>
            <person name="Kanai K."/>
            <person name="Yamada S."/>
            <person name="Yamamoto Y."/>
            <person name="Fukui Y."/>
            <person name="Kurane I."/>
            <person name="Inoue N."/>
        </authorList>
    </citation>
    <scope>NUCLEOTIDE SEQUENCE [LARGE SCALE GENOMIC DNA]</scope>
    <source>
        <strain evidence="4">22122</strain>
    </source>
</reference>
<proteinExistence type="predicted"/>
<keyword evidence="2" id="KW-0472">Membrane</keyword>
<dbReference type="GeneID" id="14536641"/>
<dbReference type="Proteomes" id="UP000132784">
    <property type="component" value="Segment"/>
</dbReference>
<evidence type="ECO:0000313" key="5">
    <source>
        <dbReference type="Proteomes" id="UP000102041"/>
    </source>
</evidence>
<feature type="compositionally biased region" description="Low complexity" evidence="1">
    <location>
        <begin position="49"/>
        <end position="65"/>
    </location>
</feature>